<accession>A0A642PUJ3</accession>
<evidence type="ECO:0000256" key="1">
    <source>
        <dbReference type="SAM" id="MobiDB-lite"/>
    </source>
</evidence>
<dbReference type="RefSeq" id="WP_149920126.1">
    <property type="nucleotide sequence ID" value="NZ_VVYV01000026.1"/>
</dbReference>
<sequence>MEAIVITHASQQPYIGICRHFGGISINGIQFRYIPSRDILIRHDWVKCYNSMPFEAFIKAVETGVKPEPAKRRKKNKDELPSLF</sequence>
<protein>
    <submittedName>
        <fullName evidence="2">Uncharacterized protein</fullName>
    </submittedName>
</protein>
<evidence type="ECO:0000313" key="3">
    <source>
        <dbReference type="Proteomes" id="UP000448877"/>
    </source>
</evidence>
<evidence type="ECO:0000313" key="2">
    <source>
        <dbReference type="EMBL" id="KAA5416570.1"/>
    </source>
</evidence>
<comment type="caution">
    <text evidence="2">The sequence shown here is derived from an EMBL/GenBank/DDBJ whole genome shotgun (WGS) entry which is preliminary data.</text>
</comment>
<dbReference type="Proteomes" id="UP000448877">
    <property type="component" value="Unassembled WGS sequence"/>
</dbReference>
<dbReference type="EMBL" id="VVYV01000026">
    <property type="protein sequence ID" value="KAA5416570.1"/>
    <property type="molecule type" value="Genomic_DNA"/>
</dbReference>
<dbReference type="AlphaFoldDB" id="A0A642PUJ3"/>
<name>A0A642PUJ3_9BACE</name>
<organism evidence="2 3">
    <name type="scientific">Bacteroides cellulosilyticus</name>
    <dbReference type="NCBI Taxonomy" id="246787"/>
    <lineage>
        <taxon>Bacteria</taxon>
        <taxon>Pseudomonadati</taxon>
        <taxon>Bacteroidota</taxon>
        <taxon>Bacteroidia</taxon>
        <taxon>Bacteroidales</taxon>
        <taxon>Bacteroidaceae</taxon>
        <taxon>Bacteroides</taxon>
    </lineage>
</organism>
<reference evidence="2 3" key="1">
    <citation type="journal article" date="2019" name="Nat. Med.">
        <title>A library of human gut bacterial isolates paired with longitudinal multiomics data enables mechanistic microbiome research.</title>
        <authorList>
            <person name="Poyet M."/>
            <person name="Groussin M."/>
            <person name="Gibbons S.M."/>
            <person name="Avila-Pacheco J."/>
            <person name="Jiang X."/>
            <person name="Kearney S.M."/>
            <person name="Perrotta A.R."/>
            <person name="Berdy B."/>
            <person name="Zhao S."/>
            <person name="Lieberman T.D."/>
            <person name="Swanson P.K."/>
            <person name="Smith M."/>
            <person name="Roesemann S."/>
            <person name="Alexander J.E."/>
            <person name="Rich S.A."/>
            <person name="Livny J."/>
            <person name="Vlamakis H."/>
            <person name="Clish C."/>
            <person name="Bullock K."/>
            <person name="Deik A."/>
            <person name="Scott J."/>
            <person name="Pierce K.A."/>
            <person name="Xavier R.J."/>
            <person name="Alm E.J."/>
        </authorList>
    </citation>
    <scope>NUCLEOTIDE SEQUENCE [LARGE SCALE GENOMIC DNA]</scope>
    <source>
        <strain evidence="2 3">BIOML-A6</strain>
    </source>
</reference>
<gene>
    <name evidence="2" type="ORF">F2Y81_15550</name>
</gene>
<feature type="region of interest" description="Disordered" evidence="1">
    <location>
        <begin position="65"/>
        <end position="84"/>
    </location>
</feature>
<proteinExistence type="predicted"/>